<dbReference type="InterPro" id="IPR015020">
    <property type="entry name" value="Rv2525c-like_Glyco_Hydro-like"/>
</dbReference>
<evidence type="ECO:0000259" key="3">
    <source>
        <dbReference type="Pfam" id="PF08924"/>
    </source>
</evidence>
<protein>
    <submittedName>
        <fullName evidence="4">DUF1906 domain-containing protein</fullName>
    </submittedName>
</protein>
<gene>
    <name evidence="4" type="ORF">OHV25_18080</name>
</gene>
<proteinExistence type="predicted"/>
<evidence type="ECO:0000313" key="4">
    <source>
        <dbReference type="EMBL" id="WTU41352.1"/>
    </source>
</evidence>
<name>A0AAU2H223_9ACTN</name>
<dbReference type="Pfam" id="PF08924">
    <property type="entry name" value="Rv2525c_GlyHyd-like"/>
    <property type="match status" value="1"/>
</dbReference>
<dbReference type="InterPro" id="IPR017853">
    <property type="entry name" value="GH"/>
</dbReference>
<evidence type="ECO:0000256" key="2">
    <source>
        <dbReference type="SAM" id="SignalP"/>
    </source>
</evidence>
<dbReference type="SUPFAM" id="SSF51445">
    <property type="entry name" value="(Trans)glycosidases"/>
    <property type="match status" value="1"/>
</dbReference>
<organism evidence="4">
    <name type="scientific">Streptomyces sp. NBC_00060</name>
    <dbReference type="NCBI Taxonomy" id="2975636"/>
    <lineage>
        <taxon>Bacteria</taxon>
        <taxon>Bacillati</taxon>
        <taxon>Actinomycetota</taxon>
        <taxon>Actinomycetes</taxon>
        <taxon>Kitasatosporales</taxon>
        <taxon>Streptomycetaceae</taxon>
        <taxon>Streptomyces</taxon>
    </lineage>
</organism>
<dbReference type="EMBL" id="CP108253">
    <property type="protein sequence ID" value="WTU41352.1"/>
    <property type="molecule type" value="Genomic_DNA"/>
</dbReference>
<accession>A0AAU2H223</accession>
<dbReference type="Gene3D" id="3.20.20.80">
    <property type="entry name" value="Glycosidases"/>
    <property type="match status" value="1"/>
</dbReference>
<feature type="chain" id="PRO_5043906105" evidence="2">
    <location>
        <begin position="38"/>
        <end position="333"/>
    </location>
</feature>
<dbReference type="AlphaFoldDB" id="A0AAU2H223"/>
<feature type="region of interest" description="Disordered" evidence="1">
    <location>
        <begin position="173"/>
        <end position="193"/>
    </location>
</feature>
<reference evidence="4" key="1">
    <citation type="submission" date="2022-10" db="EMBL/GenBank/DDBJ databases">
        <title>The complete genomes of actinobacterial strains from the NBC collection.</title>
        <authorList>
            <person name="Joergensen T.S."/>
            <person name="Alvarez Arevalo M."/>
            <person name="Sterndorff E.B."/>
            <person name="Faurdal D."/>
            <person name="Vuksanovic O."/>
            <person name="Mourched A.-S."/>
            <person name="Charusanti P."/>
            <person name="Shaw S."/>
            <person name="Blin K."/>
            <person name="Weber T."/>
        </authorList>
    </citation>
    <scope>NUCLEOTIDE SEQUENCE</scope>
    <source>
        <strain evidence="4">NBC_00060</strain>
    </source>
</reference>
<evidence type="ECO:0000256" key="1">
    <source>
        <dbReference type="SAM" id="MobiDB-lite"/>
    </source>
</evidence>
<feature type="domain" description="Rv2525c-like glycoside hydrolase-like" evidence="3">
    <location>
        <begin position="115"/>
        <end position="324"/>
    </location>
</feature>
<sequence length="333" mass="35087">MRSLTSIRPWCLGIVTPPLAVATTLAALLTLSPPASASPAPDVPTVAAAPEAASGIASDADAAAAPDAVPDAVSQAAPDAAPADAVDSPAVLARAVHFKGAAFDTCQAPPLATMKAWRSSSYRGVGVYFAGRGRGCPNQLHLSRSWLASVDGMGWRVLPIFVGSQSPCVRSEAKRKVRMGSNSAAQGRTEGRQAADAAERLGIRQGSALYLDMEAYDAGNSGCARTTLAFVRAWNRAVRGEGFLPGFYSSAASGVRHMEQARRAGQSDLPSVMWFARWGSGSSLYGEPTLHADAWRPHRRIHQYAGNVTETHGGRRLVVDRNTVDAPVARFRP</sequence>
<keyword evidence="2" id="KW-0732">Signal</keyword>
<feature type="signal peptide" evidence="2">
    <location>
        <begin position="1"/>
        <end position="37"/>
    </location>
</feature>